<dbReference type="PROSITE" id="PS50234">
    <property type="entry name" value="VWFA"/>
    <property type="match status" value="1"/>
</dbReference>
<evidence type="ECO:0000256" key="3">
    <source>
        <dbReference type="ARBA" id="ARBA00022989"/>
    </source>
</evidence>
<comment type="caution">
    <text evidence="7">The sequence shown here is derived from an EMBL/GenBank/DDBJ whole genome shotgun (WGS) entry which is preliminary data.</text>
</comment>
<evidence type="ECO:0000259" key="6">
    <source>
        <dbReference type="PROSITE" id="PS50234"/>
    </source>
</evidence>
<dbReference type="PANTHER" id="PTHR22550:SF5">
    <property type="entry name" value="LEUCINE ZIPPER PROTEIN 4"/>
    <property type="match status" value="1"/>
</dbReference>
<keyword evidence="2 5" id="KW-0812">Transmembrane</keyword>
<dbReference type="InterPro" id="IPR024163">
    <property type="entry name" value="Aerotolerance_reg_N"/>
</dbReference>
<dbReference type="InterPro" id="IPR050768">
    <property type="entry name" value="UPF0353/GerABKA_families"/>
</dbReference>
<feature type="transmembrane region" description="Helical" evidence="5">
    <location>
        <begin position="335"/>
        <end position="358"/>
    </location>
</feature>
<feature type="transmembrane region" description="Helical" evidence="5">
    <location>
        <begin position="20"/>
        <end position="42"/>
    </location>
</feature>
<dbReference type="SUPFAM" id="SSF53300">
    <property type="entry name" value="vWA-like"/>
    <property type="match status" value="1"/>
</dbReference>
<accession>A0ABW4KPA2</accession>
<dbReference type="Proteomes" id="UP001597304">
    <property type="component" value="Unassembled WGS sequence"/>
</dbReference>
<keyword evidence="1" id="KW-1003">Cell membrane</keyword>
<evidence type="ECO:0000256" key="4">
    <source>
        <dbReference type="ARBA" id="ARBA00023136"/>
    </source>
</evidence>
<dbReference type="Gene3D" id="3.40.50.410">
    <property type="entry name" value="von Willebrand factor, type A domain"/>
    <property type="match status" value="1"/>
</dbReference>
<keyword evidence="8" id="KW-1185">Reference proteome</keyword>
<gene>
    <name evidence="7" type="ORF">ACFSF0_00250</name>
</gene>
<dbReference type="Pfam" id="PF13519">
    <property type="entry name" value="VWA_2"/>
    <property type="match status" value="1"/>
</dbReference>
<dbReference type="Pfam" id="PF07584">
    <property type="entry name" value="BatA"/>
    <property type="match status" value="1"/>
</dbReference>
<dbReference type="EMBL" id="JBHUEJ010000002">
    <property type="protein sequence ID" value="MFD1709028.1"/>
    <property type="molecule type" value="Genomic_DNA"/>
</dbReference>
<sequence>MKLTWPAQLTWPAGLPQPNFLWPQFLWLLLLLPLLVLLYVWLQRRKKKLAVRYASLAIVKEAAGRPGWRRHVPPLLMLAALTALILASARPVAVVALPSNQQTIILAMDVSGSMRATDVEPNRLVAAQNAAKAFLKDLPRDVKVGVVAFAGSAQVAQLPTLNRDDLVTAIDRFQLQRATATGNAIVISLATLFPNAGIELQQLSFDRARAMGRSLDQAPPTAKEFIPVPPGSFTSAAIIMLTDGQRTTGVDPVEAAKMAADRGVKVYTVGIGTVDGETIGFEGWSMRVRLDEETLKAIAQKTAAEYYYAGTAQDLQKVYQNLSSRLTLEKKETEVSALFALAGALLALLAGGLSMWWFNRVL</sequence>
<name>A0ABW4KPA2_9BURK</name>
<protein>
    <submittedName>
        <fullName evidence="7">VWA domain-containing protein</fullName>
    </submittedName>
</protein>
<organism evidence="7 8">
    <name type="scientific">Ottowia flava</name>
    <dbReference type="NCBI Taxonomy" id="2675430"/>
    <lineage>
        <taxon>Bacteria</taxon>
        <taxon>Pseudomonadati</taxon>
        <taxon>Pseudomonadota</taxon>
        <taxon>Betaproteobacteria</taxon>
        <taxon>Burkholderiales</taxon>
        <taxon>Comamonadaceae</taxon>
        <taxon>Ottowia</taxon>
    </lineage>
</organism>
<dbReference type="Pfam" id="PF00092">
    <property type="entry name" value="VWA"/>
    <property type="match status" value="1"/>
</dbReference>
<keyword evidence="4 5" id="KW-0472">Membrane</keyword>
<evidence type="ECO:0000256" key="1">
    <source>
        <dbReference type="ARBA" id="ARBA00022475"/>
    </source>
</evidence>
<evidence type="ECO:0000313" key="8">
    <source>
        <dbReference type="Proteomes" id="UP001597304"/>
    </source>
</evidence>
<dbReference type="SMART" id="SM00327">
    <property type="entry name" value="VWA"/>
    <property type="match status" value="1"/>
</dbReference>
<keyword evidence="3 5" id="KW-1133">Transmembrane helix</keyword>
<dbReference type="InterPro" id="IPR002035">
    <property type="entry name" value="VWF_A"/>
</dbReference>
<feature type="domain" description="VWFA" evidence="6">
    <location>
        <begin position="103"/>
        <end position="322"/>
    </location>
</feature>
<evidence type="ECO:0000313" key="7">
    <source>
        <dbReference type="EMBL" id="MFD1709028.1"/>
    </source>
</evidence>
<dbReference type="InterPro" id="IPR036465">
    <property type="entry name" value="vWFA_dom_sf"/>
</dbReference>
<reference evidence="8" key="1">
    <citation type="journal article" date="2019" name="Int. J. Syst. Evol. Microbiol.">
        <title>The Global Catalogue of Microorganisms (GCM) 10K type strain sequencing project: providing services to taxonomists for standard genome sequencing and annotation.</title>
        <authorList>
            <consortium name="The Broad Institute Genomics Platform"/>
            <consortium name="The Broad Institute Genome Sequencing Center for Infectious Disease"/>
            <person name="Wu L."/>
            <person name="Ma J."/>
        </authorList>
    </citation>
    <scope>NUCLEOTIDE SEQUENCE [LARGE SCALE GENOMIC DNA]</scope>
    <source>
        <strain evidence="8">LMG 29247</strain>
    </source>
</reference>
<dbReference type="PANTHER" id="PTHR22550">
    <property type="entry name" value="SPORE GERMINATION PROTEIN"/>
    <property type="match status" value="1"/>
</dbReference>
<evidence type="ECO:0000256" key="5">
    <source>
        <dbReference type="SAM" id="Phobius"/>
    </source>
</evidence>
<proteinExistence type="predicted"/>
<dbReference type="RefSeq" id="WP_147914386.1">
    <property type="nucleotide sequence ID" value="NZ_JBHUEJ010000002.1"/>
</dbReference>
<evidence type="ECO:0000256" key="2">
    <source>
        <dbReference type="ARBA" id="ARBA00022692"/>
    </source>
</evidence>